<keyword evidence="1" id="KW-0732">Signal</keyword>
<dbReference type="PROSITE" id="PS00018">
    <property type="entry name" value="EF_HAND_1"/>
    <property type="match status" value="1"/>
</dbReference>
<dbReference type="RefSeq" id="WP_087461745.1">
    <property type="nucleotide sequence ID" value="NZ_CP021425.1"/>
</dbReference>
<name>A0A1Y0IBL5_9GAMM</name>
<feature type="domain" description="EF-hand" evidence="2">
    <location>
        <begin position="117"/>
        <end position="152"/>
    </location>
</feature>
<reference evidence="3 4" key="1">
    <citation type="submission" date="2017-05" db="EMBL/GenBank/DDBJ databases">
        <title>Genomic insights into alkan degradation activity of Oleiphilus messinensis.</title>
        <authorList>
            <person name="Kozyavkin S.A."/>
            <person name="Slesarev A.I."/>
            <person name="Golyshin P.N."/>
            <person name="Korzhenkov A."/>
            <person name="Golyshina O.N."/>
            <person name="Toshchakov S.V."/>
        </authorList>
    </citation>
    <scope>NUCLEOTIDE SEQUENCE [LARGE SCALE GENOMIC DNA]</scope>
    <source>
        <strain evidence="3 4">ME102</strain>
    </source>
</reference>
<evidence type="ECO:0000259" key="2">
    <source>
        <dbReference type="PROSITE" id="PS50222"/>
    </source>
</evidence>
<accession>A0A1Y0IBL5</accession>
<dbReference type="InterPro" id="IPR011992">
    <property type="entry name" value="EF-hand-dom_pair"/>
</dbReference>
<dbReference type="Proteomes" id="UP000196027">
    <property type="component" value="Chromosome"/>
</dbReference>
<dbReference type="EMBL" id="CP021425">
    <property type="protein sequence ID" value="ARU56784.1"/>
    <property type="molecule type" value="Genomic_DNA"/>
</dbReference>
<dbReference type="GO" id="GO:0005509">
    <property type="term" value="F:calcium ion binding"/>
    <property type="evidence" value="ECO:0007669"/>
    <property type="project" value="InterPro"/>
</dbReference>
<evidence type="ECO:0000313" key="3">
    <source>
        <dbReference type="EMBL" id="ARU56784.1"/>
    </source>
</evidence>
<evidence type="ECO:0000313" key="4">
    <source>
        <dbReference type="Proteomes" id="UP000196027"/>
    </source>
</evidence>
<dbReference type="Gene3D" id="1.10.238.10">
    <property type="entry name" value="EF-hand"/>
    <property type="match status" value="1"/>
</dbReference>
<dbReference type="SUPFAM" id="SSF47473">
    <property type="entry name" value="EF-hand"/>
    <property type="match status" value="1"/>
</dbReference>
<dbReference type="CDD" id="cd00051">
    <property type="entry name" value="EFh"/>
    <property type="match status" value="1"/>
</dbReference>
<proteinExistence type="predicted"/>
<organism evidence="3 4">
    <name type="scientific">Oleiphilus messinensis</name>
    <dbReference type="NCBI Taxonomy" id="141451"/>
    <lineage>
        <taxon>Bacteria</taxon>
        <taxon>Pseudomonadati</taxon>
        <taxon>Pseudomonadota</taxon>
        <taxon>Gammaproteobacteria</taxon>
        <taxon>Oceanospirillales</taxon>
        <taxon>Oleiphilaceae</taxon>
        <taxon>Oleiphilus</taxon>
    </lineage>
</organism>
<dbReference type="OrthoDB" id="6400010at2"/>
<feature type="signal peptide" evidence="1">
    <location>
        <begin position="1"/>
        <end position="20"/>
    </location>
</feature>
<sequence>MKKSYAIVIAFLLSVMVGCAQETAQQQVDRVNEEQVQTNEQEDTDSALEGVQTSVIGQTIQRTRSESDYVTEAEMGDAGAMDSANESLEKQLEKPLEKAFAYLDANNDKALSLAESEPNQIINQHFEKIDLDTNGSISLAEFIQYTTEPTSAGAYTDTYHQ</sequence>
<dbReference type="AlphaFoldDB" id="A0A1Y0IBL5"/>
<protein>
    <recommendedName>
        <fullName evidence="2">EF-hand domain-containing protein</fullName>
    </recommendedName>
</protein>
<dbReference type="KEGG" id="ome:OLMES_2734"/>
<dbReference type="InterPro" id="IPR018247">
    <property type="entry name" value="EF_Hand_1_Ca_BS"/>
</dbReference>
<feature type="chain" id="PRO_5013208544" description="EF-hand domain-containing protein" evidence="1">
    <location>
        <begin position="21"/>
        <end position="161"/>
    </location>
</feature>
<keyword evidence="4" id="KW-1185">Reference proteome</keyword>
<gene>
    <name evidence="3" type="ORF">OLMES_2734</name>
</gene>
<dbReference type="PROSITE" id="PS50222">
    <property type="entry name" value="EF_HAND_2"/>
    <property type="match status" value="1"/>
</dbReference>
<evidence type="ECO:0000256" key="1">
    <source>
        <dbReference type="SAM" id="SignalP"/>
    </source>
</evidence>
<dbReference type="PROSITE" id="PS51257">
    <property type="entry name" value="PROKAR_LIPOPROTEIN"/>
    <property type="match status" value="1"/>
</dbReference>
<dbReference type="InterPro" id="IPR002048">
    <property type="entry name" value="EF_hand_dom"/>
</dbReference>